<protein>
    <recommendedName>
        <fullName evidence="1">YgjP-like metallopeptidase domain-containing protein</fullName>
    </recommendedName>
</protein>
<name>A0A4Y3R012_STRCI</name>
<comment type="caution">
    <text evidence="2">The sequence shown here is derived from an EMBL/GenBank/DDBJ whole genome shotgun (WGS) entry which is preliminary data.</text>
</comment>
<dbReference type="PANTHER" id="PTHR30399">
    <property type="entry name" value="UNCHARACTERIZED PROTEIN YGJP"/>
    <property type="match status" value="1"/>
</dbReference>
<organism evidence="2 3">
    <name type="scientific">Streptomyces cacaoi</name>
    <dbReference type="NCBI Taxonomy" id="1898"/>
    <lineage>
        <taxon>Bacteria</taxon>
        <taxon>Bacillati</taxon>
        <taxon>Actinomycetota</taxon>
        <taxon>Actinomycetes</taxon>
        <taxon>Kitasatosporales</taxon>
        <taxon>Streptomycetaceae</taxon>
        <taxon>Streptomyces</taxon>
    </lineage>
</organism>
<dbReference type="AlphaFoldDB" id="A0A4Y3R012"/>
<dbReference type="PANTHER" id="PTHR30399:SF1">
    <property type="entry name" value="UTP PYROPHOSPHATASE"/>
    <property type="match status" value="1"/>
</dbReference>
<gene>
    <name evidence="2" type="ORF">SCA03_35350</name>
</gene>
<proteinExistence type="predicted"/>
<dbReference type="Proteomes" id="UP000319210">
    <property type="component" value="Unassembled WGS sequence"/>
</dbReference>
<dbReference type="Gene3D" id="3.30.2010.10">
    <property type="entry name" value="Metalloproteases ('zincins'), catalytic domain"/>
    <property type="match status" value="1"/>
</dbReference>
<feature type="domain" description="YgjP-like metallopeptidase" evidence="1">
    <location>
        <begin position="33"/>
        <end position="235"/>
    </location>
</feature>
<evidence type="ECO:0000313" key="2">
    <source>
        <dbReference type="EMBL" id="GEB50984.1"/>
    </source>
</evidence>
<accession>A0A4Y3R012</accession>
<dbReference type="EMBL" id="BJMM01000017">
    <property type="protein sequence ID" value="GEB50984.1"/>
    <property type="molecule type" value="Genomic_DNA"/>
</dbReference>
<evidence type="ECO:0000259" key="1">
    <source>
        <dbReference type="Pfam" id="PF01863"/>
    </source>
</evidence>
<dbReference type="InterPro" id="IPR002725">
    <property type="entry name" value="YgjP-like_metallopeptidase"/>
</dbReference>
<evidence type="ECO:0000313" key="3">
    <source>
        <dbReference type="Proteomes" id="UP000319210"/>
    </source>
</evidence>
<keyword evidence="3" id="KW-1185">Reference proteome</keyword>
<sequence length="246" mass="28198">MPEVPYTVAENDSPLHLGGLIIHLVPASGRTGVRVTVERDARIIARVPADADRDKLAALIRTRLAWLYTKVNARRVEAAERPRRRFLDGEGFWYLGRNHRLKLIDDPAASPVALKAGRLHLRRDHRDTAAPALVSWYVVRGRAWLPHRVHSWARRMDVPDAELNVRPLGYRWGSCSRRGTVNVHWATMQLPARLIDYVLVHELAHLDHPHHTSGFWRAVGRVMTDYERLRAELDEWGAGIWLPDES</sequence>
<dbReference type="CDD" id="cd07344">
    <property type="entry name" value="M48_yhfN_like"/>
    <property type="match status" value="1"/>
</dbReference>
<dbReference type="InterPro" id="IPR053136">
    <property type="entry name" value="UTP_pyrophosphatase-like"/>
</dbReference>
<dbReference type="Pfam" id="PF01863">
    <property type="entry name" value="YgjP-like"/>
    <property type="match status" value="1"/>
</dbReference>
<reference evidence="2 3" key="1">
    <citation type="submission" date="2019-06" db="EMBL/GenBank/DDBJ databases">
        <title>Whole genome shotgun sequence of Streptomyces cacaoi subsp. cacaoi NBRC 12748.</title>
        <authorList>
            <person name="Hosoyama A."/>
            <person name="Uohara A."/>
            <person name="Ohji S."/>
            <person name="Ichikawa N."/>
        </authorList>
    </citation>
    <scope>NUCLEOTIDE SEQUENCE [LARGE SCALE GENOMIC DNA]</scope>
    <source>
        <strain evidence="2 3">NBRC 12748</strain>
    </source>
</reference>